<comment type="caution">
    <text evidence="1">The sequence shown here is derived from an EMBL/GenBank/DDBJ whole genome shotgun (WGS) entry which is preliminary data.</text>
</comment>
<evidence type="ECO:0000313" key="1">
    <source>
        <dbReference type="EMBL" id="OBS65940.1"/>
    </source>
</evidence>
<sequence>LRGPSRNHRPVTVRFDENAFLRTRCLLFFPSQDFRIPFEQDLVLCQTTLSFPESKMLNELIKKAEKWQVPKEKQSDCNIDQKDSHMVITFSKTESEQGEDKQVFGSQAYTDFVKFYIHAVGKRNERILKCRDLHQEGNKLCVYGFKGVTIKATLRKDGRFQSFVESDHWKLINDLDTIIENTQLVDELEDKLFQVEVERKKCPKATDSTDLEKPSYYELKEYIVNEYPTLKRE</sequence>
<gene>
    <name evidence="1" type="ORF">A6R68_05520</name>
</gene>
<dbReference type="AlphaFoldDB" id="A0A1A6GJM6"/>
<dbReference type="GO" id="GO:0005634">
    <property type="term" value="C:nucleus"/>
    <property type="evidence" value="ECO:0007669"/>
    <property type="project" value="TreeGrafter"/>
</dbReference>
<accession>A0A1A6GJM6</accession>
<organism evidence="1 2">
    <name type="scientific">Neotoma lepida</name>
    <name type="common">Desert woodrat</name>
    <dbReference type="NCBI Taxonomy" id="56216"/>
    <lineage>
        <taxon>Eukaryota</taxon>
        <taxon>Metazoa</taxon>
        <taxon>Chordata</taxon>
        <taxon>Craniata</taxon>
        <taxon>Vertebrata</taxon>
        <taxon>Euteleostomi</taxon>
        <taxon>Mammalia</taxon>
        <taxon>Eutheria</taxon>
        <taxon>Euarchontoglires</taxon>
        <taxon>Glires</taxon>
        <taxon>Rodentia</taxon>
        <taxon>Myomorpha</taxon>
        <taxon>Muroidea</taxon>
        <taxon>Cricetidae</taxon>
        <taxon>Neotominae</taxon>
        <taxon>Neotoma</taxon>
    </lineage>
</organism>
<dbReference type="GO" id="GO:0000785">
    <property type="term" value="C:chromatin"/>
    <property type="evidence" value="ECO:0007669"/>
    <property type="project" value="TreeGrafter"/>
</dbReference>
<dbReference type="PANTHER" id="PTHR14389">
    <property type="entry name" value="SI:CH1073-475A24.1"/>
    <property type="match status" value="1"/>
</dbReference>
<protein>
    <submittedName>
        <fullName evidence="1">Uncharacterized protein</fullName>
    </submittedName>
</protein>
<dbReference type="GO" id="GO:0006260">
    <property type="term" value="P:DNA replication"/>
    <property type="evidence" value="ECO:0007669"/>
    <property type="project" value="TreeGrafter"/>
</dbReference>
<dbReference type="Proteomes" id="UP000092124">
    <property type="component" value="Unassembled WGS sequence"/>
</dbReference>
<dbReference type="OrthoDB" id="10025068at2759"/>
<name>A0A1A6GJM6_NEOLE</name>
<reference evidence="1 2" key="1">
    <citation type="submission" date="2016-06" db="EMBL/GenBank/DDBJ databases">
        <title>The Draft Genome Sequence and Annotation of the Desert Woodrat Neotoma lepida.</title>
        <authorList>
            <person name="Campbell M."/>
            <person name="Oakeson K.F."/>
            <person name="Yandell M."/>
            <person name="Halpert J.R."/>
            <person name="Dearing D."/>
        </authorList>
    </citation>
    <scope>NUCLEOTIDE SEQUENCE [LARGE SCALE GENOMIC DNA]</scope>
    <source>
        <strain evidence="1">417</strain>
        <tissue evidence="1">Liver</tissue>
    </source>
</reference>
<dbReference type="STRING" id="56216.A0A1A6GJM6"/>
<dbReference type="PANTHER" id="PTHR14389:SF14">
    <property type="entry name" value="SERINE PROTEASE FAM111A"/>
    <property type="match status" value="1"/>
</dbReference>
<proteinExistence type="predicted"/>
<keyword evidence="2" id="KW-1185">Reference proteome</keyword>
<dbReference type="EMBL" id="LZPO01087950">
    <property type="protein sequence ID" value="OBS65940.1"/>
    <property type="molecule type" value="Genomic_DNA"/>
</dbReference>
<feature type="non-terminal residue" evidence="1">
    <location>
        <position position="233"/>
    </location>
</feature>
<feature type="non-terminal residue" evidence="1">
    <location>
        <position position="1"/>
    </location>
</feature>
<evidence type="ECO:0000313" key="2">
    <source>
        <dbReference type="Proteomes" id="UP000092124"/>
    </source>
</evidence>